<organism evidence="1 2">
    <name type="scientific">Tessaracoccus flavescens</name>
    <dbReference type="NCBI Taxonomy" id="399497"/>
    <lineage>
        <taxon>Bacteria</taxon>
        <taxon>Bacillati</taxon>
        <taxon>Actinomycetota</taxon>
        <taxon>Actinomycetes</taxon>
        <taxon>Propionibacteriales</taxon>
        <taxon>Propionibacteriaceae</taxon>
        <taxon>Tessaracoccus</taxon>
    </lineage>
</organism>
<protein>
    <submittedName>
        <fullName evidence="1">Uncharacterized protein</fullName>
    </submittedName>
</protein>
<evidence type="ECO:0000313" key="1">
    <source>
        <dbReference type="EMBL" id="AQP50335.1"/>
    </source>
</evidence>
<accession>A0A1Q2CW53</accession>
<dbReference type="STRING" id="399497.BW733_05325"/>
<sequence length="213" mass="22694">MGLDDDGATWLVNLEELGTISLTGDPTYAADFARYVAAEIVVNPWARHVQLDCIGIAPEAEPLDPARIRHHRLEDRAALDAAIAAARETVDKCADHDVTAAAGRVDDLGGDVWDSWVVLVNGALSSTPLDRLLTLVGEHPERTGTAVVMVADTEPVRGLGVRLTGQGRVLIPSLGPDLIANGLTPAEAQGCVLLLAHADLLDPDAQRRRRRLA</sequence>
<dbReference type="Proteomes" id="UP000188235">
    <property type="component" value="Chromosome"/>
</dbReference>
<keyword evidence="2" id="KW-1185">Reference proteome</keyword>
<name>A0A1Q2CW53_9ACTN</name>
<reference evidence="1 2" key="1">
    <citation type="journal article" date="2008" name="Int. J. Syst. Evol. Microbiol.">
        <title>Tessaracoccus flavescens sp. nov., isolated from marine sediment.</title>
        <authorList>
            <person name="Lee D.W."/>
            <person name="Lee S.D."/>
        </authorList>
    </citation>
    <scope>NUCLEOTIDE SEQUENCE [LARGE SCALE GENOMIC DNA]</scope>
    <source>
        <strain evidence="1 2">SST-39T</strain>
    </source>
</reference>
<proteinExistence type="predicted"/>
<dbReference type="OrthoDB" id="8444614at2"/>
<evidence type="ECO:0000313" key="2">
    <source>
        <dbReference type="Proteomes" id="UP000188235"/>
    </source>
</evidence>
<dbReference type="AlphaFoldDB" id="A0A1Q2CW53"/>
<gene>
    <name evidence="1" type="ORF">BW733_05325</name>
</gene>
<dbReference type="RefSeq" id="WP_077348574.1">
    <property type="nucleotide sequence ID" value="NZ_CP019607.1"/>
</dbReference>
<dbReference type="KEGG" id="tfa:BW733_05325"/>
<dbReference type="EMBL" id="CP019607">
    <property type="protein sequence ID" value="AQP50335.1"/>
    <property type="molecule type" value="Genomic_DNA"/>
</dbReference>